<keyword evidence="4" id="KW-1185">Reference proteome</keyword>
<dbReference type="Proteomes" id="UP000236333">
    <property type="component" value="Unassembled WGS sequence"/>
</dbReference>
<accession>A0A2J7ZJN7</accession>
<comment type="caution">
    <text evidence="3">The sequence shown here is derived from an EMBL/GenBank/DDBJ whole genome shotgun (WGS) entry which is preliminary data.</text>
</comment>
<evidence type="ECO:0000256" key="1">
    <source>
        <dbReference type="SAM" id="MobiDB-lite"/>
    </source>
</evidence>
<dbReference type="SUPFAM" id="SSF47050">
    <property type="entry name" value="VHP, Villin headpiece domain"/>
    <property type="match status" value="1"/>
</dbReference>
<feature type="domain" description="HP" evidence="2">
    <location>
        <begin position="34"/>
        <end position="98"/>
    </location>
</feature>
<dbReference type="GO" id="GO:0003779">
    <property type="term" value="F:actin binding"/>
    <property type="evidence" value="ECO:0007669"/>
    <property type="project" value="InterPro"/>
</dbReference>
<dbReference type="InterPro" id="IPR036886">
    <property type="entry name" value="Villin_headpiece_dom_sf"/>
</dbReference>
<dbReference type="SMART" id="SM00153">
    <property type="entry name" value="VHP"/>
    <property type="match status" value="1"/>
</dbReference>
<dbReference type="AlphaFoldDB" id="A0A2J7ZJN7"/>
<sequence>EAVVAERRAGLGRVREAAAPPEGDAEGRQEPSVAGRAVSYPLGALEAGVAWPPGVQQGAREEWLCAEEFERVFGLGWEAFCRLPAWRQARLKQAARLF</sequence>
<evidence type="ECO:0000259" key="2">
    <source>
        <dbReference type="PROSITE" id="PS51089"/>
    </source>
</evidence>
<dbReference type="OrthoDB" id="544334at2759"/>
<protein>
    <recommendedName>
        <fullName evidence="2">HP domain-containing protein</fullName>
    </recommendedName>
</protein>
<gene>
    <name evidence="3" type="ORF">TSOC_013691</name>
</gene>
<dbReference type="Gene3D" id="1.10.950.10">
    <property type="entry name" value="Villin headpiece domain"/>
    <property type="match status" value="1"/>
</dbReference>
<name>A0A2J7ZJN7_9CHLO</name>
<evidence type="ECO:0000313" key="3">
    <source>
        <dbReference type="EMBL" id="PNH00485.1"/>
    </source>
</evidence>
<dbReference type="Pfam" id="PF02209">
    <property type="entry name" value="VHP"/>
    <property type="match status" value="1"/>
</dbReference>
<dbReference type="InterPro" id="IPR003128">
    <property type="entry name" value="Villin_headpiece"/>
</dbReference>
<feature type="non-terminal residue" evidence="3">
    <location>
        <position position="1"/>
    </location>
</feature>
<proteinExistence type="predicted"/>
<feature type="compositionally biased region" description="Basic and acidic residues" evidence="1">
    <location>
        <begin position="1"/>
        <end position="16"/>
    </location>
</feature>
<organism evidence="3 4">
    <name type="scientific">Tetrabaena socialis</name>
    <dbReference type="NCBI Taxonomy" id="47790"/>
    <lineage>
        <taxon>Eukaryota</taxon>
        <taxon>Viridiplantae</taxon>
        <taxon>Chlorophyta</taxon>
        <taxon>core chlorophytes</taxon>
        <taxon>Chlorophyceae</taxon>
        <taxon>CS clade</taxon>
        <taxon>Chlamydomonadales</taxon>
        <taxon>Tetrabaenaceae</taxon>
        <taxon>Tetrabaena</taxon>
    </lineage>
</organism>
<dbReference type="PROSITE" id="PS51089">
    <property type="entry name" value="HP"/>
    <property type="match status" value="1"/>
</dbReference>
<dbReference type="GO" id="GO:0007010">
    <property type="term" value="P:cytoskeleton organization"/>
    <property type="evidence" value="ECO:0007669"/>
    <property type="project" value="InterPro"/>
</dbReference>
<dbReference type="EMBL" id="PGGS01001364">
    <property type="protein sequence ID" value="PNH00485.1"/>
    <property type="molecule type" value="Genomic_DNA"/>
</dbReference>
<reference evidence="3 4" key="1">
    <citation type="journal article" date="2017" name="Mol. Biol. Evol.">
        <title>The 4-celled Tetrabaena socialis nuclear genome reveals the essential components for genetic control of cell number at the origin of multicellularity in the volvocine lineage.</title>
        <authorList>
            <person name="Featherston J."/>
            <person name="Arakaki Y."/>
            <person name="Hanschen E.R."/>
            <person name="Ferris P.J."/>
            <person name="Michod R.E."/>
            <person name="Olson B.J.S.C."/>
            <person name="Nozaki H."/>
            <person name="Durand P.M."/>
        </authorList>
    </citation>
    <scope>NUCLEOTIDE SEQUENCE [LARGE SCALE GENOMIC DNA]</scope>
    <source>
        <strain evidence="3 4">NIES-571</strain>
    </source>
</reference>
<evidence type="ECO:0000313" key="4">
    <source>
        <dbReference type="Proteomes" id="UP000236333"/>
    </source>
</evidence>
<feature type="region of interest" description="Disordered" evidence="1">
    <location>
        <begin position="1"/>
        <end position="33"/>
    </location>
</feature>